<keyword evidence="7" id="KW-0687">Ribonucleoprotein</keyword>
<keyword evidence="7" id="KW-0689">Ribosomal protein</keyword>
<dbReference type="EMBL" id="LC269922">
    <property type="protein sequence ID" value="BBA18815.1"/>
    <property type="molecule type" value="Genomic_DNA"/>
</dbReference>
<geneLocation type="chloroplast" evidence="7"/>
<name>A0A224ANX6_HETAK</name>
<evidence type="ECO:0000313" key="3">
    <source>
        <dbReference type="EMBL" id="BBA18538.1"/>
    </source>
</evidence>
<dbReference type="EMBL" id="LC269924">
    <property type="protein sequence ID" value="BBA19091.1"/>
    <property type="molecule type" value="Genomic_DNA"/>
</dbReference>
<reference evidence="7" key="1">
    <citation type="submission" date="2017-05" db="EMBL/GenBank/DDBJ databases">
        <title>Chloroplast genome sequences of Heterosigma akashiwo, a bloom-forming raphidophyte.</title>
        <authorList>
            <person name="Ueki S."/>
        </authorList>
    </citation>
    <scope>NUCLEOTIDE SEQUENCE</scope>
    <source>
        <strain evidence="3">CCAP934/4</strain>
        <strain evidence="1">CCAP934/8</strain>
        <strain evidence="7">CCMP1596</strain>
        <strain evidence="4">CCMP2274</strain>
        <strain evidence="5">CCMP3374</strain>
        <strain evidence="2">EHUSP01</strain>
        <strain evidence="6">HaFk01</strain>
    </source>
</reference>
<organism evidence="7">
    <name type="scientific">Heterosigma akashiwo</name>
    <name type="common">Chromophytic alga</name>
    <name type="synonym">Heterosigma carterae</name>
    <dbReference type="NCBI Taxonomy" id="2829"/>
    <lineage>
        <taxon>Eukaryota</taxon>
        <taxon>Sar</taxon>
        <taxon>Stramenopiles</taxon>
        <taxon>Ochrophyta</taxon>
        <taxon>Raphidophyceae</taxon>
        <taxon>Chattonellales</taxon>
        <taxon>Chattonellaceae</taxon>
        <taxon>Heterosigma</taxon>
    </lineage>
</organism>
<proteinExistence type="predicted"/>
<keyword evidence="7" id="KW-0934">Plastid</keyword>
<evidence type="ECO:0000313" key="6">
    <source>
        <dbReference type="EMBL" id="BBA18953.1"/>
    </source>
</evidence>
<dbReference type="EMBL" id="LC269921">
    <property type="protein sequence ID" value="BBA18676.1"/>
    <property type="molecule type" value="Genomic_DNA"/>
</dbReference>
<evidence type="ECO:0000313" key="2">
    <source>
        <dbReference type="EMBL" id="BBA18399.1"/>
    </source>
</evidence>
<evidence type="ECO:0000313" key="1">
    <source>
        <dbReference type="EMBL" id="BBA18260.1"/>
    </source>
</evidence>
<dbReference type="EMBL" id="LC269919">
    <property type="protein sequence ID" value="BBA18399.1"/>
    <property type="molecule type" value="Genomic_DNA"/>
</dbReference>
<dbReference type="GO" id="GO:0005840">
    <property type="term" value="C:ribosome"/>
    <property type="evidence" value="ECO:0007669"/>
    <property type="project" value="UniProtKB-KW"/>
</dbReference>
<accession>A0A224ANX6</accession>
<dbReference type="EMBL" id="LC269923">
    <property type="protein sequence ID" value="BBA18953.1"/>
    <property type="molecule type" value="Genomic_DNA"/>
</dbReference>
<dbReference type="AlphaFoldDB" id="A0A224ANX6"/>
<sequence length="128" mass="14725">MLTILPAFPGIAPFKRSKFSLESIFRTFNFEIVTFLFPYWPAIFFPGKTRPGVVPAPIEPGKRWFFEPCVIGPREKLYRFCKPENPFPILRPVTFTNWPISKQSTLICCPNVKFSVDSTLNSFKILCG</sequence>
<dbReference type="EMBL" id="LC269918">
    <property type="protein sequence ID" value="BBA18260.1"/>
    <property type="molecule type" value="Genomic_DNA"/>
</dbReference>
<dbReference type="EMBL" id="LC269920">
    <property type="protein sequence ID" value="BBA18538.1"/>
    <property type="molecule type" value="Genomic_DNA"/>
</dbReference>
<evidence type="ECO:0000313" key="7">
    <source>
        <dbReference type="EMBL" id="BBA19091.1"/>
    </source>
</evidence>
<gene>
    <name evidence="7" type="primary">rpl3</name>
</gene>
<protein>
    <submittedName>
        <fullName evidence="7">50S ribosomal protein L3</fullName>
    </submittedName>
</protein>
<keyword evidence="7" id="KW-0150">Chloroplast</keyword>
<evidence type="ECO:0000313" key="5">
    <source>
        <dbReference type="EMBL" id="BBA18815.1"/>
    </source>
</evidence>
<evidence type="ECO:0000313" key="4">
    <source>
        <dbReference type="EMBL" id="BBA18676.1"/>
    </source>
</evidence>